<dbReference type="STRING" id="515849.B2ACE3"/>
<dbReference type="GO" id="GO:0006351">
    <property type="term" value="P:DNA-templated transcription"/>
    <property type="evidence" value="ECO:0007669"/>
    <property type="project" value="InterPro"/>
</dbReference>
<feature type="compositionally biased region" description="Pro residues" evidence="8">
    <location>
        <begin position="1043"/>
        <end position="1056"/>
    </location>
</feature>
<evidence type="ECO:0000313" key="12">
    <source>
        <dbReference type="Proteomes" id="UP000001197"/>
    </source>
</evidence>
<keyword evidence="2" id="KW-0479">Metal-binding</keyword>
<feature type="compositionally biased region" description="Polar residues" evidence="8">
    <location>
        <begin position="1018"/>
        <end position="1033"/>
    </location>
</feature>
<feature type="region of interest" description="Disordered" evidence="8">
    <location>
        <begin position="865"/>
        <end position="1148"/>
    </location>
</feature>
<dbReference type="Gene3D" id="4.10.240.10">
    <property type="entry name" value="Zn(2)-C6 fungal-type DNA-binding domain"/>
    <property type="match status" value="1"/>
</dbReference>
<evidence type="ECO:0000313" key="10">
    <source>
        <dbReference type="EMBL" id="CAP61108.1"/>
    </source>
</evidence>
<keyword evidence="5" id="KW-0238">DNA-binding</keyword>
<sequence length="1216" mass="135383">METYGEVDRGCVCRRIGRRTACPVQKDAREGTWNVGSGRPASASPTQTLNFDLSKVGVSPSSVNSLDHVQAVPTHSHYHSPSLSCHGQPPKHRRRAARYPSEVPGHIVVAPALISRRPSSPFHIRNIETPIDMDAATLLRQTIGAYAPRPLQPGHFNYPRRPPPSHLGHFGENLSNGPAQHQGTVHTLTACCRCRQVRPSLPGILTLKTKCDPALPRCSPCDRAGQTCEYFDTTKNRKMNRTYVVDLQKKVQRLEAELEQLTGEDPNDDDDMVTPGGLVHLDKKSVESPRYLGPSSGIAMTRILMEEAKRYTDSLRISSLIPELRSRRIDQRDRMQSVVMGSFSGPSGPRAVDFPLTADIPAKEFPTRAMTENLWRVFKERIQVFTPVFHETVFARDLEAVFNGDTDHYRLFAVNMMIAISLAKVDRWAGLPDTYYLAAMEHFDHVVRPKDLKTLQCLILIVQYSLLMPIKIAVYHVVGLAIKICQQWALGDENTLAMGDSDLQSLDLKRRLVWIVLTTELGLAHMLGRPSGFSRTGDMIKVKFFETIQDEDITPDATPESILQGRFCERKTIAIHYCKMRLMQAEIRRVLYEQERPARITDVDPWFQQMDQKLKDWLDSCPEQPPLFKPWFTNRYHAVMIILYRPSPQVLKPTARAARICFEAAKSIITSSSTGPDREQPTFDRTWVFLQTINSSLNALLWSIGYPEVRAQNSREDVEQLVQDGINIITNFHPKWPGVQEAINLYEVLSKACLQSYTAKVTFELSSPMPSAPNGHFKSPFLTEDGNSPDSENSSPQGQQSHSATSLFSNQSPFGYNIEPPYNFDQGAQYANQSPFQNQPAFRSNSIFMNPMSSLTDAHGRRLSELAPESTPYQTPAAERKAGTPPMPTGTPSSLPTPPESLPPPSAKSSHMSLSPRLVGTPRGPSPTPTPTLHHASPLPMVTRHSPVPATHGLAEYGFGQPYGQQQPGPPTSSMAAPSNIPAFTIPPIPGSNAQRATRVTNWSNPPAPILQPHTFAGANSASIWEPPTQQQGGYAFGGPSLQHPPPPQFSLPPAPAIQHSAQPQQQQPPPPQQQQHQTLQPRSHHPPSHQLQPHQLQPHQLQPHQQLHQQQHQQQQQQLPQQQQQQQTQQAYNPYSPYHNLPMEGAPWHNSTSAGGLLSWEGYGNQYFGNERHDSLTQEQQTQLLNILEADGMSDISAYLATGNAANGGHGTGNW</sequence>
<dbReference type="VEuPathDB" id="FungiDB:PODANS_3_760"/>
<dbReference type="Pfam" id="PF04082">
    <property type="entry name" value="Fungal_trans"/>
    <property type="match status" value="1"/>
</dbReference>
<dbReference type="HOGENOM" id="CLU_007548_0_0_1"/>
<gene>
    <name evidence="10" type="ORF">PODANS_3_760</name>
</gene>
<comment type="subcellular location">
    <subcellularLocation>
        <location evidence="1">Nucleus</location>
    </subcellularLocation>
</comment>
<dbReference type="CDD" id="cd00067">
    <property type="entry name" value="GAL4"/>
    <property type="match status" value="1"/>
</dbReference>
<dbReference type="GO" id="GO:0045944">
    <property type="term" value="P:positive regulation of transcription by RNA polymerase II"/>
    <property type="evidence" value="ECO:0007669"/>
    <property type="project" value="TreeGrafter"/>
</dbReference>
<feature type="region of interest" description="Disordered" evidence="8">
    <location>
        <begin position="28"/>
        <end position="47"/>
    </location>
</feature>
<feature type="compositionally biased region" description="Polar residues" evidence="8">
    <location>
        <begin position="785"/>
        <end position="812"/>
    </location>
</feature>
<evidence type="ECO:0000256" key="3">
    <source>
        <dbReference type="ARBA" id="ARBA00022833"/>
    </source>
</evidence>
<feature type="compositionally biased region" description="Low complexity" evidence="8">
    <location>
        <begin position="1057"/>
        <end position="1066"/>
    </location>
</feature>
<feature type="domain" description="Xylanolytic transcriptional activator regulatory" evidence="9">
    <location>
        <begin position="382"/>
        <end position="618"/>
    </location>
</feature>
<reference evidence="10 12" key="1">
    <citation type="journal article" date="2008" name="Genome Biol.">
        <title>The genome sequence of the model ascomycete fungus Podospora anserina.</title>
        <authorList>
            <person name="Espagne E."/>
            <person name="Lespinet O."/>
            <person name="Malagnac F."/>
            <person name="Da Silva C."/>
            <person name="Jaillon O."/>
            <person name="Porcel B.M."/>
            <person name="Couloux A."/>
            <person name="Aury J.-M."/>
            <person name="Segurens B."/>
            <person name="Poulain J."/>
            <person name="Anthouard V."/>
            <person name="Grossetete S."/>
            <person name="Khalili H."/>
            <person name="Coppin E."/>
            <person name="Dequard-Chablat M."/>
            <person name="Picard M."/>
            <person name="Contamine V."/>
            <person name="Arnaise S."/>
            <person name="Bourdais A."/>
            <person name="Berteaux-Lecellier V."/>
            <person name="Gautheret D."/>
            <person name="de Vries R.P."/>
            <person name="Battaglia E."/>
            <person name="Coutinho P.M."/>
            <person name="Danchin E.G.J."/>
            <person name="Henrissat B."/>
            <person name="El Khoury R."/>
            <person name="Sainsard-Chanet A."/>
            <person name="Boivin A."/>
            <person name="Pinan-Lucarre B."/>
            <person name="Sellem C.H."/>
            <person name="Debuchy R."/>
            <person name="Wincker P."/>
            <person name="Weissenbach J."/>
            <person name="Silar P."/>
        </authorList>
    </citation>
    <scope>NUCLEOTIDE SEQUENCE [LARGE SCALE GENOMIC DNA]</scope>
    <source>
        <strain evidence="12">S / ATCC MYA-4624 / DSM 980 / FGSC 10383</strain>
        <strain evidence="10">S mat+</strain>
    </source>
</reference>
<evidence type="ECO:0000256" key="1">
    <source>
        <dbReference type="ARBA" id="ARBA00004123"/>
    </source>
</evidence>
<dbReference type="InterPro" id="IPR001138">
    <property type="entry name" value="Zn2Cys6_DnaBD"/>
</dbReference>
<evidence type="ECO:0000259" key="9">
    <source>
        <dbReference type="Pfam" id="PF04082"/>
    </source>
</evidence>
<dbReference type="EMBL" id="CU633448">
    <property type="protein sequence ID" value="CAP61108.1"/>
    <property type="molecule type" value="Genomic_DNA"/>
</dbReference>
<dbReference type="KEGG" id="pan:PODANSg348"/>
<dbReference type="RefSeq" id="XP_001903336.1">
    <property type="nucleotide sequence ID" value="XM_001903301.1"/>
</dbReference>
<protein>
    <submittedName>
        <fullName evidence="10">Podospora anserina S mat+ genomic DNA chromosome 3, supercontig 1</fullName>
    </submittedName>
</protein>
<evidence type="ECO:0000256" key="2">
    <source>
        <dbReference type="ARBA" id="ARBA00022723"/>
    </source>
</evidence>
<keyword evidence="4" id="KW-0805">Transcription regulation</keyword>
<keyword evidence="3" id="KW-0862">Zinc</keyword>
<feature type="compositionally biased region" description="Low complexity" evidence="8">
    <location>
        <begin position="957"/>
        <end position="967"/>
    </location>
</feature>
<dbReference type="GeneID" id="6187393"/>
<dbReference type="EMBL" id="FO904938">
    <property type="protein sequence ID" value="CDP26559.1"/>
    <property type="molecule type" value="Genomic_DNA"/>
</dbReference>
<reference evidence="11" key="4">
    <citation type="submission" date="2015-04" db="EMBL/GenBank/DDBJ databases">
        <title>Maintaining two mating types: Structure of the mating type locus and its role in heterokaryosis in Podospora anserina.</title>
        <authorList>
            <person name="Grognet P."/>
            <person name="Bidard F."/>
            <person name="Kuchly C."/>
            <person name="Chan Ho Tong L."/>
            <person name="Coppin E."/>
            <person name="Ait Benkhali J."/>
            <person name="Couloux A."/>
            <person name="Wincker P."/>
            <person name="Debuchy R."/>
            <person name="Silar P."/>
        </authorList>
    </citation>
    <scope>NUCLEOTIDE SEQUENCE</scope>
</reference>
<feature type="compositionally biased region" description="Polar residues" evidence="8">
    <location>
        <begin position="992"/>
        <end position="1005"/>
    </location>
</feature>
<evidence type="ECO:0000256" key="8">
    <source>
        <dbReference type="SAM" id="MobiDB-lite"/>
    </source>
</evidence>
<dbReference type="InterPro" id="IPR036864">
    <property type="entry name" value="Zn2-C6_fun-type_DNA-bd_sf"/>
</dbReference>
<reference evidence="10" key="2">
    <citation type="submission" date="2008-07" db="EMBL/GenBank/DDBJ databases">
        <authorList>
            <person name="Genoscope - CEA"/>
        </authorList>
    </citation>
    <scope>NUCLEOTIDE SEQUENCE</scope>
    <source>
        <strain evidence="10">S mat+</strain>
    </source>
</reference>
<dbReference type="Proteomes" id="UP000001197">
    <property type="component" value="Chromosome 3"/>
</dbReference>
<keyword evidence="12" id="KW-1185">Reference proteome</keyword>
<dbReference type="PANTHER" id="PTHR47782">
    <property type="entry name" value="ZN(II)2CYS6 TRANSCRIPTION FACTOR (EUROFUNG)-RELATED"/>
    <property type="match status" value="1"/>
</dbReference>
<evidence type="ECO:0000256" key="7">
    <source>
        <dbReference type="ARBA" id="ARBA00023242"/>
    </source>
</evidence>
<feature type="region of interest" description="Disordered" evidence="8">
    <location>
        <begin position="75"/>
        <end position="99"/>
    </location>
</feature>
<dbReference type="InterPro" id="IPR007219">
    <property type="entry name" value="XnlR_reg_dom"/>
</dbReference>
<accession>B2ACE3</accession>
<feature type="region of interest" description="Disordered" evidence="8">
    <location>
        <begin position="768"/>
        <end position="812"/>
    </location>
</feature>
<keyword evidence="7" id="KW-0539">Nucleus</keyword>
<evidence type="ECO:0000256" key="5">
    <source>
        <dbReference type="ARBA" id="ARBA00023125"/>
    </source>
</evidence>
<dbReference type="GO" id="GO:0043565">
    <property type="term" value="F:sequence-specific DNA binding"/>
    <property type="evidence" value="ECO:0007669"/>
    <property type="project" value="TreeGrafter"/>
</dbReference>
<name>B2ACE3_PODAN</name>
<evidence type="ECO:0000256" key="6">
    <source>
        <dbReference type="ARBA" id="ARBA00023163"/>
    </source>
</evidence>
<dbReference type="PANTHER" id="PTHR47782:SF8">
    <property type="entry name" value="ZN(II)2CYS6 TRANSCRIPTION FACTOR (EUROFUNG)"/>
    <property type="match status" value="1"/>
</dbReference>
<proteinExistence type="predicted"/>
<keyword evidence="6" id="KW-0804">Transcription</keyword>
<dbReference type="CDD" id="cd12148">
    <property type="entry name" value="fungal_TF_MHR"/>
    <property type="match status" value="1"/>
</dbReference>
<evidence type="ECO:0000313" key="11">
    <source>
        <dbReference type="EMBL" id="CDP26559.1"/>
    </source>
</evidence>
<dbReference type="OrthoDB" id="5416384at2759"/>
<dbReference type="eggNOG" id="ENOG502RVD5">
    <property type="taxonomic scope" value="Eukaryota"/>
</dbReference>
<evidence type="ECO:0000256" key="4">
    <source>
        <dbReference type="ARBA" id="ARBA00023015"/>
    </source>
</evidence>
<dbReference type="GO" id="GO:0000981">
    <property type="term" value="F:DNA-binding transcription factor activity, RNA polymerase II-specific"/>
    <property type="evidence" value="ECO:0007669"/>
    <property type="project" value="InterPro"/>
</dbReference>
<feature type="compositionally biased region" description="Low complexity" evidence="8">
    <location>
        <begin position="1089"/>
        <end position="1131"/>
    </location>
</feature>
<dbReference type="GO" id="GO:0005634">
    <property type="term" value="C:nucleus"/>
    <property type="evidence" value="ECO:0007669"/>
    <property type="project" value="UniProtKB-SubCell"/>
</dbReference>
<dbReference type="GO" id="GO:0008270">
    <property type="term" value="F:zinc ion binding"/>
    <property type="evidence" value="ECO:0007669"/>
    <property type="project" value="InterPro"/>
</dbReference>
<reference evidence="12" key="3">
    <citation type="journal article" date="2014" name="Genetics">
        <title>Maintaining two mating types: Structure of the mating type locus and its role in heterokaryosis in Podospora anserina.</title>
        <authorList>
            <person name="Grognet P."/>
            <person name="Bidard F."/>
            <person name="Kuchly C."/>
            <person name="Tong L.C.H."/>
            <person name="Coppin E."/>
            <person name="Benkhali J.A."/>
            <person name="Couloux A."/>
            <person name="Wincker P."/>
            <person name="Debuchy R."/>
            <person name="Silar P."/>
        </authorList>
    </citation>
    <scope>GENOME REANNOTATION</scope>
    <source>
        <strain evidence="12">S / ATCC MYA-4624 / DSM 980 / FGSC 10383</strain>
    </source>
</reference>
<dbReference type="InterPro" id="IPR052202">
    <property type="entry name" value="Yeast_MetPath_Reg"/>
</dbReference>
<organism evidence="10">
    <name type="scientific">Podospora anserina (strain S / ATCC MYA-4624 / DSM 980 / FGSC 10383)</name>
    <name type="common">Pleurage anserina</name>
    <dbReference type="NCBI Taxonomy" id="515849"/>
    <lineage>
        <taxon>Eukaryota</taxon>
        <taxon>Fungi</taxon>
        <taxon>Dikarya</taxon>
        <taxon>Ascomycota</taxon>
        <taxon>Pezizomycotina</taxon>
        <taxon>Sordariomycetes</taxon>
        <taxon>Sordariomycetidae</taxon>
        <taxon>Sordariales</taxon>
        <taxon>Podosporaceae</taxon>
        <taxon>Podospora</taxon>
        <taxon>Podospora anserina</taxon>
    </lineage>
</organism>
<dbReference type="AlphaFoldDB" id="B2ACE3"/>
<feature type="compositionally biased region" description="Pro residues" evidence="8">
    <location>
        <begin position="885"/>
        <end position="906"/>
    </location>
</feature>